<dbReference type="GO" id="GO:0016747">
    <property type="term" value="F:acyltransferase activity, transferring groups other than amino-acyl groups"/>
    <property type="evidence" value="ECO:0007669"/>
    <property type="project" value="InterPro"/>
</dbReference>
<accession>A0A8J1UB95</accession>
<dbReference type="OrthoDB" id="6109779at2759"/>
<dbReference type="SUPFAM" id="SSF55729">
    <property type="entry name" value="Acyl-CoA N-acyltransferases (Nat)"/>
    <property type="match status" value="1"/>
</dbReference>
<dbReference type="PANTHER" id="PTHR47237">
    <property type="entry name" value="SLL0310 PROTEIN"/>
    <property type="match status" value="1"/>
</dbReference>
<protein>
    <submittedName>
        <fullName evidence="1">Uncharacterized protein</fullName>
    </submittedName>
</protein>
<evidence type="ECO:0000313" key="2">
    <source>
        <dbReference type="Proteomes" id="UP000749559"/>
    </source>
</evidence>
<name>A0A8J1UB95_OWEFU</name>
<dbReference type="InterPro" id="IPR041496">
    <property type="entry name" value="YitH/HolE_GNAT"/>
</dbReference>
<dbReference type="InterPro" id="IPR000182">
    <property type="entry name" value="GNAT_dom"/>
</dbReference>
<dbReference type="PROSITE" id="PS51186">
    <property type="entry name" value="GNAT"/>
    <property type="match status" value="1"/>
</dbReference>
<reference evidence="1" key="1">
    <citation type="submission" date="2022-03" db="EMBL/GenBank/DDBJ databases">
        <authorList>
            <person name="Martin C."/>
        </authorList>
    </citation>
    <scope>NUCLEOTIDE SEQUENCE</scope>
</reference>
<dbReference type="Pfam" id="PF13508">
    <property type="entry name" value="Acetyltransf_7"/>
    <property type="match status" value="1"/>
</dbReference>
<comment type="caution">
    <text evidence="1">The sequence shown here is derived from an EMBL/GenBank/DDBJ whole genome shotgun (WGS) entry which is preliminary data.</text>
</comment>
<dbReference type="InterPro" id="IPR052729">
    <property type="entry name" value="Acyl/Acetyltrans_Enzymes"/>
</dbReference>
<dbReference type="Gene3D" id="3.40.630.30">
    <property type="match status" value="1"/>
</dbReference>
<gene>
    <name evidence="1" type="ORF">OFUS_LOCUS771</name>
</gene>
<dbReference type="Proteomes" id="UP000749559">
    <property type="component" value="Unassembled WGS sequence"/>
</dbReference>
<keyword evidence="2" id="KW-1185">Reference proteome</keyword>
<dbReference type="InterPro" id="IPR016181">
    <property type="entry name" value="Acyl_CoA_acyltransferase"/>
</dbReference>
<dbReference type="EMBL" id="CAIIXF020000001">
    <property type="protein sequence ID" value="CAH1773128.1"/>
    <property type="molecule type" value="Genomic_DNA"/>
</dbReference>
<dbReference type="Pfam" id="PF18014">
    <property type="entry name" value="Acetyltransf_18"/>
    <property type="match status" value="1"/>
</dbReference>
<dbReference type="CDD" id="cd04301">
    <property type="entry name" value="NAT_SF"/>
    <property type="match status" value="1"/>
</dbReference>
<proteinExistence type="predicted"/>
<evidence type="ECO:0000313" key="1">
    <source>
        <dbReference type="EMBL" id="CAH1773128.1"/>
    </source>
</evidence>
<organism evidence="1 2">
    <name type="scientific">Owenia fusiformis</name>
    <name type="common">Polychaete worm</name>
    <dbReference type="NCBI Taxonomy" id="6347"/>
    <lineage>
        <taxon>Eukaryota</taxon>
        <taxon>Metazoa</taxon>
        <taxon>Spiralia</taxon>
        <taxon>Lophotrochozoa</taxon>
        <taxon>Annelida</taxon>
        <taxon>Polychaeta</taxon>
        <taxon>Sedentaria</taxon>
        <taxon>Canalipalpata</taxon>
        <taxon>Sabellida</taxon>
        <taxon>Oweniida</taxon>
        <taxon>Oweniidae</taxon>
        <taxon>Owenia</taxon>
    </lineage>
</organism>
<dbReference type="AlphaFoldDB" id="A0A8J1UB95"/>
<sequence>MDVTIRPAREEDFEEVVAWHQENGWVDDVEDLKLFKRVYGDGVIVAEDNTGSPVGFATWNILGPDIGLGGKIIVKKEHRGKGIGKKLVCAYKSCIGDRNAWLHAEIHTVDFYKKYGFVHEGYNAEIFLGSLHRDVALDVDSTVEVVRRGVAASIDDIVAYDEEITGLQDRKAFLTEFAVGSENYLISATKDGIIVGFLIAHLIKNVYRVAPFYADTAKIANRLIQFLSSEIPEGSTIELNTFTVTESIEYITEKYKLKKMDSALALFSKNSVNFPMEKIYSFAPGF</sequence>
<dbReference type="PANTHER" id="PTHR47237:SF1">
    <property type="entry name" value="SLL0310 PROTEIN"/>
    <property type="match status" value="1"/>
</dbReference>
<dbReference type="Gene3D" id="3.40.630.90">
    <property type="match status" value="1"/>
</dbReference>